<dbReference type="Proteomes" id="UP000011096">
    <property type="component" value="Unassembled WGS sequence"/>
</dbReference>
<gene>
    <name evidence="1" type="ORF">CGGC5_v004428</name>
</gene>
<dbReference type="OrthoDB" id="443402at2759"/>
<evidence type="ECO:0000313" key="1">
    <source>
        <dbReference type="EMBL" id="KAF4488596.1"/>
    </source>
</evidence>
<reference evidence="1 2" key="1">
    <citation type="submission" date="2012-08" db="EMBL/GenBank/DDBJ databases">
        <authorList>
            <person name="Gan P.H.P."/>
            <person name="Ikeda K."/>
            <person name="Irieda H."/>
            <person name="Narusaka M."/>
            <person name="O'Connell R.J."/>
            <person name="Narusaka Y."/>
            <person name="Takano Y."/>
            <person name="Kubo Y."/>
            <person name="Shirasu K."/>
        </authorList>
    </citation>
    <scope>NUCLEOTIDE SEQUENCE [LARGE SCALE GENOMIC DNA]</scope>
    <source>
        <strain evidence="1 2">Nara gc5</strain>
    </source>
</reference>
<dbReference type="InParanoid" id="A0A7J6JE63"/>
<organism evidence="1 2">
    <name type="scientific">Colletotrichum fructicola (strain Nara gc5)</name>
    <name type="common">Anthracnose fungus</name>
    <name type="synonym">Colletotrichum gloeosporioides (strain Nara gc5)</name>
    <dbReference type="NCBI Taxonomy" id="1213859"/>
    <lineage>
        <taxon>Eukaryota</taxon>
        <taxon>Fungi</taxon>
        <taxon>Dikarya</taxon>
        <taxon>Ascomycota</taxon>
        <taxon>Pezizomycotina</taxon>
        <taxon>Sordariomycetes</taxon>
        <taxon>Hypocreomycetidae</taxon>
        <taxon>Glomerellales</taxon>
        <taxon>Glomerellaceae</taxon>
        <taxon>Colletotrichum</taxon>
        <taxon>Colletotrichum gloeosporioides species complex</taxon>
    </lineage>
</organism>
<reference evidence="1 2" key="2">
    <citation type="submission" date="2020-04" db="EMBL/GenBank/DDBJ databases">
        <title>Genome sequencing and assembly of multiple isolates from the Colletotrichum gloeosporioides species complex.</title>
        <authorList>
            <person name="Gan P."/>
            <person name="Shirasu K."/>
        </authorList>
    </citation>
    <scope>NUCLEOTIDE SEQUENCE [LARGE SCALE GENOMIC DNA]</scope>
    <source>
        <strain evidence="1 2">Nara gc5</strain>
    </source>
</reference>
<evidence type="ECO:0000313" key="2">
    <source>
        <dbReference type="Proteomes" id="UP000011096"/>
    </source>
</evidence>
<dbReference type="AlphaFoldDB" id="A0A7J6JE63"/>
<accession>A0A7J6JE63</accession>
<sequence>MAEALAALGVAGNIVQFIEIGFNVTKSIIETYRSIDPDGLAEHNLDLLSMTISLKDRCTILQNDVGVKADAITMRLVDRCIKIADGLLCEIESLKIKTADRRRRWFKFSAAVKAQWRKGKIEDLHCKLKEIKTEIFERLEYLLH</sequence>
<dbReference type="RefSeq" id="XP_031878844.1">
    <property type="nucleotide sequence ID" value="XM_032024518.1"/>
</dbReference>
<comment type="caution">
    <text evidence="1">The sequence shown here is derived from an EMBL/GenBank/DDBJ whole genome shotgun (WGS) entry which is preliminary data.</text>
</comment>
<protein>
    <submittedName>
        <fullName evidence="1">Uncharacterized protein</fullName>
    </submittedName>
</protein>
<proteinExistence type="predicted"/>
<dbReference type="GeneID" id="43608687"/>
<keyword evidence="2" id="KW-1185">Reference proteome</keyword>
<dbReference type="EMBL" id="ANPB02000002">
    <property type="protein sequence ID" value="KAF4488596.1"/>
    <property type="molecule type" value="Genomic_DNA"/>
</dbReference>
<name>A0A7J6JE63_COLFN</name>